<dbReference type="Gene3D" id="3.30.2410.10">
    <property type="entry name" value="Hect, E3 ligase catalytic domain"/>
    <property type="match status" value="1"/>
</dbReference>
<dbReference type="SMART" id="SM00119">
    <property type="entry name" value="HECTc"/>
    <property type="match status" value="1"/>
</dbReference>
<evidence type="ECO:0000259" key="7">
    <source>
        <dbReference type="PROSITE" id="PS50237"/>
    </source>
</evidence>
<dbReference type="PROSITE" id="PS50237">
    <property type="entry name" value="HECT"/>
    <property type="match status" value="1"/>
</dbReference>
<evidence type="ECO:0000256" key="2">
    <source>
        <dbReference type="ARBA" id="ARBA00012485"/>
    </source>
</evidence>
<feature type="domain" description="HECT" evidence="7">
    <location>
        <begin position="815"/>
        <end position="1174"/>
    </location>
</feature>
<feature type="compositionally biased region" description="Polar residues" evidence="6">
    <location>
        <begin position="157"/>
        <end position="170"/>
    </location>
</feature>
<name>A0A1V8TFQ6_9PEZI</name>
<evidence type="ECO:0000256" key="6">
    <source>
        <dbReference type="SAM" id="MobiDB-lite"/>
    </source>
</evidence>
<dbReference type="GO" id="GO:0061630">
    <property type="term" value="F:ubiquitin protein ligase activity"/>
    <property type="evidence" value="ECO:0007669"/>
    <property type="project" value="UniProtKB-EC"/>
</dbReference>
<dbReference type="FunCoup" id="A0A1V8TFQ6">
    <property type="interactions" value="111"/>
</dbReference>
<evidence type="ECO:0000256" key="3">
    <source>
        <dbReference type="ARBA" id="ARBA00022679"/>
    </source>
</evidence>
<proteinExistence type="predicted"/>
<dbReference type="InterPro" id="IPR044611">
    <property type="entry name" value="E3A/B/C-like"/>
</dbReference>
<dbReference type="Proteomes" id="UP000192596">
    <property type="component" value="Unassembled WGS sequence"/>
</dbReference>
<dbReference type="InterPro" id="IPR000569">
    <property type="entry name" value="HECT_dom"/>
</dbReference>
<feature type="compositionally biased region" description="Polar residues" evidence="6">
    <location>
        <begin position="250"/>
        <end position="264"/>
    </location>
</feature>
<keyword evidence="4 5" id="KW-0833">Ubl conjugation pathway</keyword>
<comment type="caution">
    <text evidence="8">The sequence shown here is derived from an EMBL/GenBank/DDBJ whole genome shotgun (WGS) entry which is preliminary data.</text>
</comment>
<dbReference type="PANTHER" id="PTHR45700">
    <property type="entry name" value="UBIQUITIN-PROTEIN LIGASE E3C"/>
    <property type="match status" value="1"/>
</dbReference>
<dbReference type="PANTHER" id="PTHR45700:SF8">
    <property type="entry name" value="HECT-TYPE E3 UBIQUITIN TRANSFERASE"/>
    <property type="match status" value="1"/>
</dbReference>
<organism evidence="8 9">
    <name type="scientific">Cryoendolithus antarcticus</name>
    <dbReference type="NCBI Taxonomy" id="1507870"/>
    <lineage>
        <taxon>Eukaryota</taxon>
        <taxon>Fungi</taxon>
        <taxon>Dikarya</taxon>
        <taxon>Ascomycota</taxon>
        <taxon>Pezizomycotina</taxon>
        <taxon>Dothideomycetes</taxon>
        <taxon>Dothideomycetidae</taxon>
        <taxon>Cladosporiales</taxon>
        <taxon>Cladosporiaceae</taxon>
        <taxon>Cryoendolithus</taxon>
    </lineage>
</organism>
<gene>
    <name evidence="8" type="ORF">B0A48_04471</name>
</gene>
<dbReference type="Gene3D" id="3.30.2160.10">
    <property type="entry name" value="Hect, E3 ligase catalytic domain"/>
    <property type="match status" value="1"/>
</dbReference>
<protein>
    <recommendedName>
        <fullName evidence="2">HECT-type E3 ubiquitin transferase</fullName>
        <ecNumber evidence="2">2.3.2.26</ecNumber>
    </recommendedName>
</protein>
<feature type="region of interest" description="Disordered" evidence="6">
    <location>
        <begin position="145"/>
        <end position="181"/>
    </location>
</feature>
<evidence type="ECO:0000256" key="4">
    <source>
        <dbReference type="ARBA" id="ARBA00022786"/>
    </source>
</evidence>
<accession>A0A1V8TFQ6</accession>
<keyword evidence="3" id="KW-0808">Transferase</keyword>
<feature type="region of interest" description="Disordered" evidence="6">
    <location>
        <begin position="199"/>
        <end position="282"/>
    </location>
</feature>
<reference evidence="9" key="1">
    <citation type="submission" date="2017-03" db="EMBL/GenBank/DDBJ databases">
        <title>Genomes of endolithic fungi from Antarctica.</title>
        <authorList>
            <person name="Coleine C."/>
            <person name="Masonjones S."/>
            <person name="Stajich J.E."/>
        </authorList>
    </citation>
    <scope>NUCLEOTIDE SEQUENCE [LARGE SCALE GENOMIC DNA]</scope>
    <source>
        <strain evidence="9">CCFEE 5527</strain>
    </source>
</reference>
<feature type="compositionally biased region" description="Pro residues" evidence="6">
    <location>
        <begin position="203"/>
        <end position="223"/>
    </location>
</feature>
<dbReference type="Gene3D" id="3.90.1750.10">
    <property type="entry name" value="Hect, E3 ligase catalytic domains"/>
    <property type="match status" value="1"/>
</dbReference>
<feature type="active site" description="Glycyl thioester intermediate" evidence="5">
    <location>
        <position position="1142"/>
    </location>
</feature>
<sequence length="1174" mass="127972">MAPSWSSRLLSGGSGAPGSRSQSYTSSSKPLPRPPPTTAASSADLLPRPRTSAGGSPAHTHNRSVSHPLPRLFSRKKSVGNLSGSRDDIDVSLDEGLVPVLVEALPKREISGRALGGKGDDDGKVQRGSISLPMTTTIDRMAQPFCTPPAQAEPDASSKQLTDAPVTTSPPDTPGSADFPVMTNAIRDFSDFDLFAYERRETPPPPKVKVPVSGPGPPAPHPLSPRRKPVPGQPTRKPPPPPLASMNKRAPSQNLRPDGNTNGERSPRLPISPSAARDQAARDRYDRTKLIFRPLEDYMATTFGSLETLNVSFSTVRLMLLGRTKSESHIPTPPPEPSADFPSSPIDLLNGLDAKTLLLGDIGENGSWWAGRVDRKMGSNKIKRKKIGSGTSKAVSSKSPNIDWAMLDQFYEIVHSAGEDWRLALPLLGAECDQTRFDDEQEIQQIETDLAEAKEHAIRTLLKITENLLKRPGKAIKQPEDIRWLLILLANPSLHAEQRRLRVKRAASTAAANGTQGFSPAKAAQRRPVILHDPRSSPRDAAATAHTGIIKRILGLLAHAPDPSARYLTTWFSRLDEAAFISNVDLVASFLTHRLARRSTGKARRTKSMNVNDNGGLIPNLSNGAASTSVQLHSALGLAGSTSTKKRTDGDGDGGETEWATDWQLRAAAKMMSMLFAANDTFQGTRTATSLSALDPTSAPGQLLATNYFYTTLLDSASPALISDFKLWESLPSLPAARAKDKFAFCQYPFLLSLGAKIRILEFDARRQMELKAREAYFDSVVRARDGGQHFHLRVRRDCMVDDSLQQIASAVGAGGEDMKKGLRVQFAGEDGVDAGGLRKEWFLLLVREVFDADHGLFLWDDESGCCWFNPGTFETGEEYFLVGALLGLAIYNSTILDCRLPSFLWRKLLASAPSTPGSTATGPPMTYTLTDLAQLHPSLATGLQTLLTFSGDVQETYAWSFAAPISRYGTHTTHPLLPNGDDIPVTNANRAQFVDLYTRHLLDTSVTRQYEPFKRGFWTVCAGNALSLFRPEEVELLVRGSEEAEIDVDTLRAVAVYENFRSPLPSHPLLPTPSETVPLISWFWELFAEAPPTRQRKLLGFITGSDRIPALGAASLVLRIVAGGKGWGKESAERFPSARTCFNQLLLWGYGSKAVLAERLWRAVEEGEGFGLK</sequence>
<feature type="region of interest" description="Disordered" evidence="6">
    <location>
        <begin position="1"/>
        <end position="89"/>
    </location>
</feature>
<dbReference type="InterPro" id="IPR035983">
    <property type="entry name" value="Hect_E3_ubiquitin_ligase"/>
</dbReference>
<dbReference type="CDD" id="cd00078">
    <property type="entry name" value="HECTc"/>
    <property type="match status" value="1"/>
</dbReference>
<evidence type="ECO:0000256" key="5">
    <source>
        <dbReference type="PROSITE-ProRule" id="PRU00104"/>
    </source>
</evidence>
<dbReference type="STRING" id="1507870.A0A1V8TFQ6"/>
<evidence type="ECO:0000313" key="8">
    <source>
        <dbReference type="EMBL" id="OQO10114.1"/>
    </source>
</evidence>
<keyword evidence="9" id="KW-1185">Reference proteome</keyword>
<comment type="catalytic activity">
    <reaction evidence="1">
        <text>S-ubiquitinyl-[E2 ubiquitin-conjugating enzyme]-L-cysteine + [acceptor protein]-L-lysine = [E2 ubiquitin-conjugating enzyme]-L-cysteine + N(6)-ubiquitinyl-[acceptor protein]-L-lysine.</text>
        <dbReference type="EC" id="2.3.2.26"/>
    </reaction>
</comment>
<dbReference type="AlphaFoldDB" id="A0A1V8TFQ6"/>
<dbReference type="OrthoDB" id="8068875at2759"/>
<feature type="compositionally biased region" description="Low complexity" evidence="6">
    <location>
        <begin position="1"/>
        <end position="30"/>
    </location>
</feature>
<dbReference type="InParanoid" id="A0A1V8TFQ6"/>
<dbReference type="GO" id="GO:0000209">
    <property type="term" value="P:protein polyubiquitination"/>
    <property type="evidence" value="ECO:0007669"/>
    <property type="project" value="InterPro"/>
</dbReference>
<dbReference type="Pfam" id="PF00632">
    <property type="entry name" value="HECT"/>
    <property type="match status" value="1"/>
</dbReference>
<dbReference type="SUPFAM" id="SSF56204">
    <property type="entry name" value="Hect, E3 ligase catalytic domain"/>
    <property type="match status" value="1"/>
</dbReference>
<evidence type="ECO:0000256" key="1">
    <source>
        <dbReference type="ARBA" id="ARBA00000885"/>
    </source>
</evidence>
<dbReference type="EC" id="2.3.2.26" evidence="2"/>
<evidence type="ECO:0000313" key="9">
    <source>
        <dbReference type="Proteomes" id="UP000192596"/>
    </source>
</evidence>
<dbReference type="EMBL" id="NAJO01000009">
    <property type="protein sequence ID" value="OQO10114.1"/>
    <property type="molecule type" value="Genomic_DNA"/>
</dbReference>